<proteinExistence type="inferred from homology"/>
<dbReference type="Gene3D" id="2.60.40.790">
    <property type="match status" value="1"/>
</dbReference>
<dbReference type="InterPro" id="IPR008978">
    <property type="entry name" value="HSP20-like_chaperone"/>
</dbReference>
<gene>
    <name evidence="7" type="ORF">GIB67_006021</name>
</gene>
<organism evidence="7 8">
    <name type="scientific">Kingdonia uniflora</name>
    <dbReference type="NCBI Taxonomy" id="39325"/>
    <lineage>
        <taxon>Eukaryota</taxon>
        <taxon>Viridiplantae</taxon>
        <taxon>Streptophyta</taxon>
        <taxon>Embryophyta</taxon>
        <taxon>Tracheophyta</taxon>
        <taxon>Spermatophyta</taxon>
        <taxon>Magnoliopsida</taxon>
        <taxon>Ranunculales</taxon>
        <taxon>Circaeasteraceae</taxon>
        <taxon>Kingdonia</taxon>
    </lineage>
</organism>
<name>A0A7J7MBV9_9MAGN</name>
<comment type="caution">
    <text evidence="7">The sequence shown here is derived from an EMBL/GenBank/DDBJ whole genome shotgun (WGS) entry which is preliminary data.</text>
</comment>
<evidence type="ECO:0000256" key="3">
    <source>
        <dbReference type="ARBA" id="ARBA00023016"/>
    </source>
</evidence>
<dbReference type="OrthoDB" id="1431247at2759"/>
<feature type="domain" description="SHSP" evidence="6">
    <location>
        <begin position="25"/>
        <end position="139"/>
    </location>
</feature>
<dbReference type="InterPro" id="IPR031107">
    <property type="entry name" value="Small_HSP"/>
</dbReference>
<dbReference type="Pfam" id="PF00011">
    <property type="entry name" value="HSP20"/>
    <property type="match status" value="1"/>
</dbReference>
<dbReference type="InterPro" id="IPR002068">
    <property type="entry name" value="A-crystallin/Hsp20_dom"/>
</dbReference>
<evidence type="ECO:0000259" key="6">
    <source>
        <dbReference type="PROSITE" id="PS01031"/>
    </source>
</evidence>
<protein>
    <recommendedName>
        <fullName evidence="6">SHSP domain-containing protein</fullName>
    </recommendedName>
</protein>
<dbReference type="FunFam" id="2.60.40.790:FF:000010">
    <property type="entry name" value="17.3 kDa class II heat shock protein-like"/>
    <property type="match status" value="1"/>
</dbReference>
<dbReference type="AlphaFoldDB" id="A0A7J7MBV9"/>
<accession>A0A7J7MBV9</accession>
<keyword evidence="8" id="KW-1185">Reference proteome</keyword>
<dbReference type="GO" id="GO:0005737">
    <property type="term" value="C:cytoplasm"/>
    <property type="evidence" value="ECO:0007669"/>
    <property type="project" value="UniProtKB-SubCell"/>
</dbReference>
<dbReference type="EMBL" id="JACGCM010001644">
    <property type="protein sequence ID" value="KAF6152367.1"/>
    <property type="molecule type" value="Genomic_DNA"/>
</dbReference>
<evidence type="ECO:0000256" key="2">
    <source>
        <dbReference type="ARBA" id="ARBA00022490"/>
    </source>
</evidence>
<keyword evidence="2" id="KW-0963">Cytoplasm</keyword>
<evidence type="ECO:0000256" key="4">
    <source>
        <dbReference type="PROSITE-ProRule" id="PRU00285"/>
    </source>
</evidence>
<dbReference type="PANTHER" id="PTHR11527">
    <property type="entry name" value="HEAT-SHOCK PROTEIN 20 FAMILY MEMBER"/>
    <property type="match status" value="1"/>
</dbReference>
<dbReference type="SUPFAM" id="SSF49764">
    <property type="entry name" value="HSP20-like chaperones"/>
    <property type="match status" value="1"/>
</dbReference>
<comment type="similarity">
    <text evidence="4 5">Belongs to the small heat shock protein (HSP20) family.</text>
</comment>
<reference evidence="7 8" key="1">
    <citation type="journal article" date="2020" name="IScience">
        <title>Genome Sequencing of the Endangered Kingdonia uniflora (Circaeasteraceae, Ranunculales) Reveals Potential Mechanisms of Evolutionary Specialization.</title>
        <authorList>
            <person name="Sun Y."/>
            <person name="Deng T."/>
            <person name="Zhang A."/>
            <person name="Moore M.J."/>
            <person name="Landis J.B."/>
            <person name="Lin N."/>
            <person name="Zhang H."/>
            <person name="Zhang X."/>
            <person name="Huang J."/>
            <person name="Zhang X."/>
            <person name="Sun H."/>
            <person name="Wang H."/>
        </authorList>
    </citation>
    <scope>NUCLEOTIDE SEQUENCE [LARGE SCALE GENOMIC DNA]</scope>
    <source>
        <strain evidence="7">TB1705</strain>
        <tissue evidence="7">Leaf</tissue>
    </source>
</reference>
<dbReference type="GO" id="GO:0006950">
    <property type="term" value="P:response to stress"/>
    <property type="evidence" value="ECO:0007669"/>
    <property type="project" value="UniProtKB-ARBA"/>
</dbReference>
<sequence>MIIDPSTEDPTSQSPNASTRTYVRDAKAMASTPADVKEYPNSYIFIIDMPGLKSRDIKVTVEDENVLVISGERKREEAKEGEKYVRMERRIGKFMRKFVLPENANIDKISAVCEDGVLSVSVEKLPPPEPKKPKTIEVPSQDPWFFMVNPCFQQSIAFDTTERNWKNLNDPLLLQQKHNYNSIPVTSSGGQLPPLHPSAQAQTLHAISMSTSSKSSSSYTLILVFGDFPNFTTKVFQSGKDCWDEETMLSKTTDDSTESDIVVDETLYFLSKAGDVVTTNMQRSPSKQYSSVTTVDNREDIVLLAL</sequence>
<evidence type="ECO:0000313" key="7">
    <source>
        <dbReference type="EMBL" id="KAF6152367.1"/>
    </source>
</evidence>
<dbReference type="PROSITE" id="PS01031">
    <property type="entry name" value="SHSP"/>
    <property type="match status" value="1"/>
</dbReference>
<comment type="subcellular location">
    <subcellularLocation>
        <location evidence="1">Cytoplasm</location>
    </subcellularLocation>
</comment>
<keyword evidence="3" id="KW-0346">Stress response</keyword>
<evidence type="ECO:0000256" key="1">
    <source>
        <dbReference type="ARBA" id="ARBA00004496"/>
    </source>
</evidence>
<evidence type="ECO:0000256" key="5">
    <source>
        <dbReference type="RuleBase" id="RU003616"/>
    </source>
</evidence>
<evidence type="ECO:0000313" key="8">
    <source>
        <dbReference type="Proteomes" id="UP000541444"/>
    </source>
</evidence>
<dbReference type="Proteomes" id="UP000541444">
    <property type="component" value="Unassembled WGS sequence"/>
</dbReference>